<dbReference type="GO" id="GO:0003723">
    <property type="term" value="F:RNA binding"/>
    <property type="evidence" value="ECO:0007669"/>
    <property type="project" value="UniProtKB-UniRule"/>
</dbReference>
<dbReference type="InterPro" id="IPR004088">
    <property type="entry name" value="KH_dom_type_1"/>
</dbReference>
<dbReference type="InterPro" id="IPR036612">
    <property type="entry name" value="KH_dom_type_1_sf"/>
</dbReference>
<evidence type="ECO:0000256" key="3">
    <source>
        <dbReference type="SAM" id="MobiDB-lite"/>
    </source>
</evidence>
<feature type="region of interest" description="Disordered" evidence="3">
    <location>
        <begin position="1"/>
        <end position="36"/>
    </location>
</feature>
<name>A0A5P1FN00_ASPOF</name>
<dbReference type="PANTHER" id="PTHR10288">
    <property type="entry name" value="KH DOMAIN CONTAINING RNA BINDING PROTEIN"/>
    <property type="match status" value="1"/>
</dbReference>
<dbReference type="SMART" id="SM00322">
    <property type="entry name" value="KH"/>
    <property type="match status" value="2"/>
</dbReference>
<gene>
    <name evidence="5" type="ORF">A4U43_C01F3070</name>
</gene>
<feature type="domain" description="K Homology" evidence="4">
    <location>
        <begin position="211"/>
        <end position="253"/>
    </location>
</feature>
<accession>A0A5P1FN00</accession>
<dbReference type="EMBL" id="CM007381">
    <property type="protein sequence ID" value="ONK79113.1"/>
    <property type="molecule type" value="Genomic_DNA"/>
</dbReference>
<dbReference type="SUPFAM" id="SSF54791">
    <property type="entry name" value="Eukaryotic type KH-domain (KH-domain type I)"/>
    <property type="match status" value="2"/>
</dbReference>
<evidence type="ECO:0000313" key="6">
    <source>
        <dbReference type="Proteomes" id="UP000243459"/>
    </source>
</evidence>
<proteinExistence type="predicted"/>
<keyword evidence="1" id="KW-0677">Repeat</keyword>
<sequence>MADESQYSSSRSENKRKFDDPSPPPPPSYNSVAPPLDGIQLAKLKAQEIAAKLFSESEAKRPKNDNGAVSSLIRREPLRRAWISSSRVFNYYMQKPMSQIPSQVGMTQPTSFTPYGYGASKKIDVPNGRVGVIIGKSGETIRNLQLQSGAKIQVTRDMDADPNSQTRPVELTGTSEQVSRAEQLINDLLAEADAGASGSVSNRRFGGDVAGAEHFSMKVPNNKVGLIIGKGGETIKTMQANSGARIQCVTIFASS</sequence>
<dbReference type="Gene3D" id="3.30.1370.10">
    <property type="entry name" value="K Homology domain, type 1"/>
    <property type="match status" value="2"/>
</dbReference>
<feature type="compositionally biased region" description="Polar residues" evidence="3">
    <location>
        <begin position="1"/>
        <end position="11"/>
    </location>
</feature>
<dbReference type="Proteomes" id="UP000243459">
    <property type="component" value="Chromosome 1"/>
</dbReference>
<dbReference type="PROSITE" id="PS50084">
    <property type="entry name" value="KH_TYPE_1"/>
    <property type="match status" value="2"/>
</dbReference>
<evidence type="ECO:0000313" key="5">
    <source>
        <dbReference type="EMBL" id="ONK79113.1"/>
    </source>
</evidence>
<reference evidence="6" key="1">
    <citation type="journal article" date="2017" name="Nat. Commun.">
        <title>The asparagus genome sheds light on the origin and evolution of a young Y chromosome.</title>
        <authorList>
            <person name="Harkess A."/>
            <person name="Zhou J."/>
            <person name="Xu C."/>
            <person name="Bowers J.E."/>
            <person name="Van der Hulst R."/>
            <person name="Ayyampalayam S."/>
            <person name="Mercati F."/>
            <person name="Riccardi P."/>
            <person name="McKain M.R."/>
            <person name="Kakrana A."/>
            <person name="Tang H."/>
            <person name="Ray J."/>
            <person name="Groenendijk J."/>
            <person name="Arikit S."/>
            <person name="Mathioni S.M."/>
            <person name="Nakano M."/>
            <person name="Shan H."/>
            <person name="Telgmann-Rauber A."/>
            <person name="Kanno A."/>
            <person name="Yue Z."/>
            <person name="Chen H."/>
            <person name="Li W."/>
            <person name="Chen Y."/>
            <person name="Xu X."/>
            <person name="Zhang Y."/>
            <person name="Luo S."/>
            <person name="Chen H."/>
            <person name="Gao J."/>
            <person name="Mao Z."/>
            <person name="Pires J.C."/>
            <person name="Luo M."/>
            <person name="Kudrna D."/>
            <person name="Wing R.A."/>
            <person name="Meyers B.C."/>
            <person name="Yi K."/>
            <person name="Kong H."/>
            <person name="Lavrijsen P."/>
            <person name="Sunseri F."/>
            <person name="Falavigna A."/>
            <person name="Ye Y."/>
            <person name="Leebens-Mack J.H."/>
            <person name="Chen G."/>
        </authorList>
    </citation>
    <scope>NUCLEOTIDE SEQUENCE [LARGE SCALE GENOMIC DNA]</scope>
    <source>
        <strain evidence="6">cv. DH0086</strain>
    </source>
</reference>
<dbReference type="InterPro" id="IPR004087">
    <property type="entry name" value="KH_dom"/>
</dbReference>
<dbReference type="AlphaFoldDB" id="A0A5P1FN00"/>
<dbReference type="Gramene" id="ONK79113">
    <property type="protein sequence ID" value="ONK79113"/>
    <property type="gene ID" value="A4U43_C01F3070"/>
</dbReference>
<keyword evidence="6" id="KW-1185">Reference proteome</keyword>
<organism evidence="5 6">
    <name type="scientific">Asparagus officinalis</name>
    <name type="common">Garden asparagus</name>
    <dbReference type="NCBI Taxonomy" id="4686"/>
    <lineage>
        <taxon>Eukaryota</taxon>
        <taxon>Viridiplantae</taxon>
        <taxon>Streptophyta</taxon>
        <taxon>Embryophyta</taxon>
        <taxon>Tracheophyta</taxon>
        <taxon>Spermatophyta</taxon>
        <taxon>Magnoliopsida</taxon>
        <taxon>Liliopsida</taxon>
        <taxon>Asparagales</taxon>
        <taxon>Asparagaceae</taxon>
        <taxon>Asparagoideae</taxon>
        <taxon>Asparagus</taxon>
    </lineage>
</organism>
<evidence type="ECO:0000256" key="1">
    <source>
        <dbReference type="ARBA" id="ARBA00022737"/>
    </source>
</evidence>
<evidence type="ECO:0000256" key="2">
    <source>
        <dbReference type="PROSITE-ProRule" id="PRU00117"/>
    </source>
</evidence>
<protein>
    <recommendedName>
        <fullName evidence="4">K Homology domain-containing protein</fullName>
    </recommendedName>
</protein>
<feature type="domain" description="K Homology" evidence="4">
    <location>
        <begin position="117"/>
        <end position="190"/>
    </location>
</feature>
<dbReference type="Pfam" id="PF00013">
    <property type="entry name" value="KH_1"/>
    <property type="match status" value="2"/>
</dbReference>
<evidence type="ECO:0000259" key="4">
    <source>
        <dbReference type="SMART" id="SM00322"/>
    </source>
</evidence>
<keyword evidence="2" id="KW-0694">RNA-binding</keyword>